<dbReference type="Proteomes" id="UP000000595">
    <property type="component" value="Chromosome"/>
</dbReference>
<dbReference type="AlphaFoldDB" id="Q8PS23"/>
<dbReference type="Gene3D" id="3.30.70.3340">
    <property type="match status" value="1"/>
</dbReference>
<evidence type="ECO:0000259" key="8">
    <source>
        <dbReference type="PROSITE" id="PS51379"/>
    </source>
</evidence>
<dbReference type="Pfam" id="PF03460">
    <property type="entry name" value="NIR_SIR_ferr"/>
    <property type="match status" value="1"/>
</dbReference>
<keyword evidence="6" id="KW-0408">Iron</keyword>
<sequence>MTYMAEKKIDLSSIKSKGFLPQRQENMFSMRLKVVSGNLDAEKLRAIADAAEKYGSGYVHITSRQQIEVPFVKLEDIEAARNELEKKGISGGSAGKRVRAVVACQGNRVCRNGLIDCERLACIIDEKYFGEAVPKKLKIAVTGCPAACVRPQDNDFGIMGTVKPEVLEENCVGCKRCEKACKMGAIKVIEDKASIDTEKCILCGACIAACRKDALRAEKTGCTVFAGGKAGLRPKQGTKILELAQEEQLFSVLEKTFDYYRNEGLEGERLGDLIERLGIERYLDAIGHSPCDGDLS</sequence>
<dbReference type="PROSITE" id="PS51379">
    <property type="entry name" value="4FE4S_FER_2"/>
    <property type="match status" value="2"/>
</dbReference>
<dbReference type="EC" id="1.12.98.1" evidence="9"/>
<evidence type="ECO:0000256" key="7">
    <source>
        <dbReference type="ARBA" id="ARBA00023014"/>
    </source>
</evidence>
<feature type="domain" description="4Fe-4S ferredoxin-type" evidence="8">
    <location>
        <begin position="162"/>
        <end position="191"/>
    </location>
</feature>
<dbReference type="Pfam" id="PF00037">
    <property type="entry name" value="Fer4"/>
    <property type="match status" value="2"/>
</dbReference>
<comment type="similarity">
    <text evidence="1">Belongs to the nitrite and sulfite reductase 4Fe-4S domain family.</text>
</comment>
<feature type="domain" description="4Fe-4S ferredoxin-type" evidence="8">
    <location>
        <begin position="192"/>
        <end position="220"/>
    </location>
</feature>
<dbReference type="InterPro" id="IPR006067">
    <property type="entry name" value="NO2/SO3_Rdtase_4Fe4S_dom"/>
</dbReference>
<dbReference type="KEGG" id="mma:MM_3264"/>
<proteinExistence type="inferred from homology"/>
<dbReference type="GO" id="GO:0050454">
    <property type="term" value="F:coenzyme F420 hydrogenase activity"/>
    <property type="evidence" value="ECO:0007669"/>
    <property type="project" value="UniProtKB-EC"/>
</dbReference>
<evidence type="ECO:0000313" key="10">
    <source>
        <dbReference type="Proteomes" id="UP000000595"/>
    </source>
</evidence>
<dbReference type="Gene3D" id="3.30.70.20">
    <property type="match status" value="1"/>
</dbReference>
<dbReference type="GO" id="GO:0051539">
    <property type="term" value="F:4 iron, 4 sulfur cluster binding"/>
    <property type="evidence" value="ECO:0007669"/>
    <property type="project" value="UniProtKB-KW"/>
</dbReference>
<dbReference type="eggNOG" id="arCOG02059">
    <property type="taxonomic scope" value="Archaea"/>
</dbReference>
<dbReference type="InterPro" id="IPR017896">
    <property type="entry name" value="4Fe4S_Fe-S-bd"/>
</dbReference>
<dbReference type="SUPFAM" id="SSF55124">
    <property type="entry name" value="Nitrite/Sulfite reductase N-terminal domain-like"/>
    <property type="match status" value="1"/>
</dbReference>
<dbReference type="GO" id="GO:0046872">
    <property type="term" value="F:metal ion binding"/>
    <property type="evidence" value="ECO:0007669"/>
    <property type="project" value="UniProtKB-KW"/>
</dbReference>
<keyword evidence="3" id="KW-0349">Heme</keyword>
<gene>
    <name evidence="9" type="ordered locus">MM_3264</name>
</gene>
<evidence type="ECO:0000256" key="2">
    <source>
        <dbReference type="ARBA" id="ARBA00022485"/>
    </source>
</evidence>
<dbReference type="InterPro" id="IPR045854">
    <property type="entry name" value="NO2/SO3_Rdtase_4Fe4S_sf"/>
</dbReference>
<dbReference type="PRINTS" id="PR00397">
    <property type="entry name" value="SIROHAEM"/>
</dbReference>
<protein>
    <submittedName>
        <fullName evidence="9">Coenzyme F420 hydrogenase beta subunit</fullName>
        <ecNumber evidence="9">1.12.98.1</ecNumber>
    </submittedName>
</protein>
<dbReference type="HOGENOM" id="CLU_072599_0_1_2"/>
<evidence type="ECO:0000256" key="6">
    <source>
        <dbReference type="ARBA" id="ARBA00023004"/>
    </source>
</evidence>
<dbReference type="InterPro" id="IPR005117">
    <property type="entry name" value="NiRdtase/SiRdtase_haem-b_fer"/>
</dbReference>
<evidence type="ECO:0000256" key="5">
    <source>
        <dbReference type="ARBA" id="ARBA00023002"/>
    </source>
</evidence>
<name>Q8PS23_METMA</name>
<keyword evidence="2" id="KW-0004">4Fe-4S</keyword>
<dbReference type="FunFam" id="3.30.70.3340:FF:000001">
    <property type="entry name" value="Sulfite reductase, beta subunit"/>
    <property type="match status" value="1"/>
</dbReference>
<dbReference type="Gene3D" id="3.30.413.10">
    <property type="entry name" value="Sulfite Reductase Hemoprotein, domain 1"/>
    <property type="match status" value="1"/>
</dbReference>
<dbReference type="InterPro" id="IPR036136">
    <property type="entry name" value="Nit/Sulf_reduc_fer-like_dom_sf"/>
</dbReference>
<evidence type="ECO:0000313" key="9">
    <source>
        <dbReference type="EMBL" id="AAM32960.1"/>
    </source>
</evidence>
<dbReference type="PANTHER" id="PTHR11493">
    <property type="entry name" value="SULFITE REDUCTASE [NADPH] SUBUNIT BETA-RELATED"/>
    <property type="match status" value="1"/>
</dbReference>
<dbReference type="EMBL" id="AE008384">
    <property type="protein sequence ID" value="AAM32960.1"/>
    <property type="molecule type" value="Genomic_DNA"/>
</dbReference>
<dbReference type="PATRIC" id="fig|192952.21.peg.3790"/>
<accession>Q8PS23</accession>
<dbReference type="SUPFAM" id="SSF54862">
    <property type="entry name" value="4Fe-4S ferredoxins"/>
    <property type="match status" value="1"/>
</dbReference>
<dbReference type="GO" id="GO:0020037">
    <property type="term" value="F:heme binding"/>
    <property type="evidence" value="ECO:0007669"/>
    <property type="project" value="InterPro"/>
</dbReference>
<dbReference type="PANTHER" id="PTHR11493:SF54">
    <property type="entry name" value="ANAEROBIC SULFITE REDUCTASE SUBUNIT C"/>
    <property type="match status" value="1"/>
</dbReference>
<evidence type="ECO:0000256" key="3">
    <source>
        <dbReference type="ARBA" id="ARBA00022617"/>
    </source>
</evidence>
<keyword evidence="5 9" id="KW-0560">Oxidoreductase</keyword>
<evidence type="ECO:0000256" key="1">
    <source>
        <dbReference type="ARBA" id="ARBA00010429"/>
    </source>
</evidence>
<keyword evidence="7" id="KW-0411">Iron-sulfur</keyword>
<keyword evidence="4" id="KW-0479">Metal-binding</keyword>
<dbReference type="PROSITE" id="PS00365">
    <property type="entry name" value="NIR_SIR"/>
    <property type="match status" value="1"/>
</dbReference>
<dbReference type="InterPro" id="IPR045169">
    <property type="entry name" value="NO2/SO3_Rdtase_4Fe4S_prot"/>
</dbReference>
<evidence type="ECO:0000256" key="4">
    <source>
        <dbReference type="ARBA" id="ARBA00022723"/>
    </source>
</evidence>
<organism evidence="9 10">
    <name type="scientific">Methanosarcina mazei (strain ATCC BAA-159 / DSM 3647 / Goe1 / Go1 / JCM 11833 / OCM 88)</name>
    <name type="common">Methanosarcina frisia</name>
    <dbReference type="NCBI Taxonomy" id="192952"/>
    <lineage>
        <taxon>Archaea</taxon>
        <taxon>Methanobacteriati</taxon>
        <taxon>Methanobacteriota</taxon>
        <taxon>Stenosarchaea group</taxon>
        <taxon>Methanomicrobia</taxon>
        <taxon>Methanosarcinales</taxon>
        <taxon>Methanosarcinaceae</taxon>
        <taxon>Methanosarcina</taxon>
    </lineage>
</organism>
<reference evidence="9 10" key="1">
    <citation type="journal article" date="2002" name="J. Mol. Microbiol. Biotechnol.">
        <title>The genome of Methanosarcina mazei: evidence for lateral gene transfer between Bacteria and Archaea.</title>
        <authorList>
            <person name="Deppenmeier U."/>
            <person name="Johann A."/>
            <person name="Hartsch T."/>
            <person name="Merkl R."/>
            <person name="Schmitz R.A."/>
            <person name="Martinez-Arias R."/>
            <person name="Henne A."/>
            <person name="Wiezer A."/>
            <person name="Baumer S."/>
            <person name="Jacobi C."/>
            <person name="Bruggemann H."/>
            <person name="Lienard T."/>
            <person name="Christmann A."/>
            <person name="Bomeke M."/>
            <person name="Steckel S."/>
            <person name="Bhattacharyya A."/>
            <person name="Lykidis A."/>
            <person name="Overbeek R."/>
            <person name="Klenk H.P."/>
            <person name="Gunsalus R.P."/>
            <person name="Fritz H.J."/>
            <person name="Gottschalk G."/>
        </authorList>
    </citation>
    <scope>NUCLEOTIDE SEQUENCE [LARGE SCALE GENOMIC DNA]</scope>
    <source>
        <strain evidence="10">ATCC BAA-159 / DSM 3647 / Goe1 / Go1 / JCM 11833 / OCM 88</strain>
    </source>
</reference>
<dbReference type="InterPro" id="IPR006066">
    <property type="entry name" value="NO2/SO3_Rdtase_FeS/sirohaem_BS"/>
</dbReference>
<dbReference type="SUPFAM" id="SSF56014">
    <property type="entry name" value="Nitrite and sulphite reductase 4Fe-4S domain-like"/>
    <property type="match status" value="1"/>
</dbReference>
<dbReference type="Pfam" id="PF01077">
    <property type="entry name" value="NIR_SIR"/>
    <property type="match status" value="1"/>
</dbReference>